<dbReference type="GeneID" id="90164823"/>
<keyword evidence="4" id="KW-0233">DNA recombination</keyword>
<dbReference type="SUPFAM" id="SSF46689">
    <property type="entry name" value="Homeodomain-like"/>
    <property type="match status" value="1"/>
</dbReference>
<reference evidence="8 9" key="1">
    <citation type="submission" date="2020-11" db="EMBL/GenBank/DDBJ databases">
        <title>WGS of Herminiimonas contaminans strain Marseille-Q4544 isolated from planarians Schmidtea mediterranea.</title>
        <authorList>
            <person name="Kangale L."/>
        </authorList>
    </citation>
    <scope>NUCLEOTIDE SEQUENCE [LARGE SCALE GENOMIC DNA]</scope>
    <source>
        <strain evidence="8 9">Marseille-Q4544</strain>
    </source>
</reference>
<evidence type="ECO:0000256" key="1">
    <source>
        <dbReference type="ARBA" id="ARBA00009913"/>
    </source>
</evidence>
<proteinExistence type="inferred from homology"/>
<dbReference type="CDD" id="cd03768">
    <property type="entry name" value="SR_ResInv"/>
    <property type="match status" value="1"/>
</dbReference>
<dbReference type="InterPro" id="IPR006120">
    <property type="entry name" value="Resolvase_HTH_dom"/>
</dbReference>
<name>A0ABS0EU66_9BURK</name>
<dbReference type="InterPro" id="IPR050639">
    <property type="entry name" value="SSR_resolvase"/>
</dbReference>
<evidence type="ECO:0000256" key="3">
    <source>
        <dbReference type="ARBA" id="ARBA00023125"/>
    </source>
</evidence>
<gene>
    <name evidence="8" type="ORF">IXC47_11845</name>
</gene>
<dbReference type="PROSITE" id="PS00397">
    <property type="entry name" value="RECOMBINASES_1"/>
    <property type="match status" value="1"/>
</dbReference>
<comment type="similarity">
    <text evidence="1">Belongs to the site-specific recombinase resolvase family.</text>
</comment>
<comment type="caution">
    <text evidence="8">The sequence shown here is derived from an EMBL/GenBank/DDBJ whole genome shotgun (WGS) entry which is preliminary data.</text>
</comment>
<sequence length="191" mass="21329">MLIGYARVSTDDQNLDLQRDALQAVGCERVFEDMVSGARADRTGLVTLMSMLRAGDTVVIWRLDRLGRSLKNLIELVERLESAKVGLRSLQENIDTTSSGGKLVFHLFGALAEFERNLIRERTQAGLVAARARGRMGGRPRRLDPVKLALAVKLHRERNHTVEEICKMMGISKSTLYNYLDKAESDGCRVA</sequence>
<evidence type="ECO:0000256" key="5">
    <source>
        <dbReference type="PROSITE-ProRule" id="PRU10137"/>
    </source>
</evidence>
<dbReference type="Gene3D" id="3.40.50.1390">
    <property type="entry name" value="Resolvase, N-terminal catalytic domain"/>
    <property type="match status" value="1"/>
</dbReference>
<protein>
    <submittedName>
        <fullName evidence="8">Recombinase family protein</fullName>
    </submittedName>
</protein>
<keyword evidence="2" id="KW-0229">DNA integration</keyword>
<dbReference type="PANTHER" id="PTHR30461:SF2">
    <property type="entry name" value="SERINE RECOMBINASE PINE-RELATED"/>
    <property type="match status" value="1"/>
</dbReference>
<keyword evidence="6" id="KW-0175">Coiled coil</keyword>
<evidence type="ECO:0000259" key="7">
    <source>
        <dbReference type="PROSITE" id="PS51736"/>
    </source>
</evidence>
<dbReference type="Proteomes" id="UP000657372">
    <property type="component" value="Unassembled WGS sequence"/>
</dbReference>
<evidence type="ECO:0000256" key="4">
    <source>
        <dbReference type="ARBA" id="ARBA00023172"/>
    </source>
</evidence>
<dbReference type="InterPro" id="IPR009057">
    <property type="entry name" value="Homeodomain-like_sf"/>
</dbReference>
<dbReference type="Pfam" id="PF00239">
    <property type="entry name" value="Resolvase"/>
    <property type="match status" value="1"/>
</dbReference>
<dbReference type="EMBL" id="JADOEL010000009">
    <property type="protein sequence ID" value="MBF8178376.1"/>
    <property type="molecule type" value="Genomic_DNA"/>
</dbReference>
<evidence type="ECO:0000256" key="6">
    <source>
        <dbReference type="SAM" id="Coils"/>
    </source>
</evidence>
<dbReference type="Pfam" id="PF02796">
    <property type="entry name" value="HTH_7"/>
    <property type="match status" value="1"/>
</dbReference>
<dbReference type="RefSeq" id="WP_134222393.1">
    <property type="nucleotide sequence ID" value="NZ_JADOEL010000009.1"/>
</dbReference>
<feature type="active site" description="O-(5'-phospho-DNA)-serine intermediate" evidence="5">
    <location>
        <position position="9"/>
    </location>
</feature>
<feature type="domain" description="Resolvase/invertase-type recombinase catalytic" evidence="7">
    <location>
        <begin position="1"/>
        <end position="134"/>
    </location>
</feature>
<evidence type="ECO:0000256" key="2">
    <source>
        <dbReference type="ARBA" id="ARBA00022908"/>
    </source>
</evidence>
<dbReference type="InterPro" id="IPR006119">
    <property type="entry name" value="Resolv_N"/>
</dbReference>
<accession>A0ABS0EU66</accession>
<dbReference type="Gene3D" id="1.10.10.60">
    <property type="entry name" value="Homeodomain-like"/>
    <property type="match status" value="1"/>
</dbReference>
<dbReference type="PROSITE" id="PS51736">
    <property type="entry name" value="RECOMBINASES_3"/>
    <property type="match status" value="1"/>
</dbReference>
<dbReference type="InterPro" id="IPR006118">
    <property type="entry name" value="Recombinase_CS"/>
</dbReference>
<dbReference type="PROSITE" id="PS00398">
    <property type="entry name" value="RECOMBINASES_2"/>
    <property type="match status" value="1"/>
</dbReference>
<dbReference type="PANTHER" id="PTHR30461">
    <property type="entry name" value="DNA-INVERTASE FROM LAMBDOID PROPHAGE"/>
    <property type="match status" value="1"/>
</dbReference>
<keyword evidence="9" id="KW-1185">Reference proteome</keyword>
<evidence type="ECO:0000313" key="8">
    <source>
        <dbReference type="EMBL" id="MBF8178376.1"/>
    </source>
</evidence>
<feature type="coiled-coil region" evidence="6">
    <location>
        <begin position="63"/>
        <end position="93"/>
    </location>
</feature>
<evidence type="ECO:0000313" key="9">
    <source>
        <dbReference type="Proteomes" id="UP000657372"/>
    </source>
</evidence>
<organism evidence="8 9">
    <name type="scientific">Herminiimonas contaminans</name>
    <dbReference type="NCBI Taxonomy" id="1111140"/>
    <lineage>
        <taxon>Bacteria</taxon>
        <taxon>Pseudomonadati</taxon>
        <taxon>Pseudomonadota</taxon>
        <taxon>Betaproteobacteria</taxon>
        <taxon>Burkholderiales</taxon>
        <taxon>Oxalobacteraceae</taxon>
        <taxon>Herminiimonas</taxon>
    </lineage>
</organism>
<dbReference type="SUPFAM" id="SSF53041">
    <property type="entry name" value="Resolvase-like"/>
    <property type="match status" value="1"/>
</dbReference>
<dbReference type="InterPro" id="IPR036162">
    <property type="entry name" value="Resolvase-like_N_sf"/>
</dbReference>
<keyword evidence="3" id="KW-0238">DNA-binding</keyword>
<dbReference type="SMART" id="SM00857">
    <property type="entry name" value="Resolvase"/>
    <property type="match status" value="1"/>
</dbReference>